<dbReference type="SUPFAM" id="SSF53474">
    <property type="entry name" value="alpha/beta-Hydrolases"/>
    <property type="match status" value="1"/>
</dbReference>
<dbReference type="EMBL" id="BAABLK010000081">
    <property type="protein sequence ID" value="GAA5228567.1"/>
    <property type="molecule type" value="Genomic_DNA"/>
</dbReference>
<organism evidence="1 2">
    <name type="scientific">Paeniglutamicibacter antarcticus</name>
    <dbReference type="NCBI Taxonomy" id="494023"/>
    <lineage>
        <taxon>Bacteria</taxon>
        <taxon>Bacillati</taxon>
        <taxon>Actinomycetota</taxon>
        <taxon>Actinomycetes</taxon>
        <taxon>Micrococcales</taxon>
        <taxon>Micrococcaceae</taxon>
        <taxon>Paeniglutamicibacter</taxon>
    </lineage>
</organism>
<proteinExistence type="predicted"/>
<dbReference type="Proteomes" id="UP001501257">
    <property type="component" value="Unassembled WGS sequence"/>
</dbReference>
<keyword evidence="2" id="KW-1185">Reference proteome</keyword>
<reference evidence="2" key="1">
    <citation type="journal article" date="2019" name="Int. J. Syst. Evol. Microbiol.">
        <title>The Global Catalogue of Microorganisms (GCM) 10K type strain sequencing project: providing services to taxonomists for standard genome sequencing and annotation.</title>
        <authorList>
            <consortium name="The Broad Institute Genomics Platform"/>
            <consortium name="The Broad Institute Genome Sequencing Center for Infectious Disease"/>
            <person name="Wu L."/>
            <person name="Ma J."/>
        </authorList>
    </citation>
    <scope>NUCLEOTIDE SEQUENCE [LARGE SCALE GENOMIC DNA]</scope>
    <source>
        <strain evidence="2">JCM 18952</strain>
    </source>
</reference>
<evidence type="ECO:0008006" key="3">
    <source>
        <dbReference type="Google" id="ProtNLM"/>
    </source>
</evidence>
<accession>A0ABP9TS82</accession>
<evidence type="ECO:0000313" key="2">
    <source>
        <dbReference type="Proteomes" id="UP001501257"/>
    </source>
</evidence>
<comment type="caution">
    <text evidence="1">The sequence shown here is derived from an EMBL/GenBank/DDBJ whole genome shotgun (WGS) entry which is preliminary data.</text>
</comment>
<gene>
    <name evidence="1" type="ORF">GCM10025778_31050</name>
</gene>
<dbReference type="Gene3D" id="3.40.50.1820">
    <property type="entry name" value="alpha/beta hydrolase"/>
    <property type="match status" value="1"/>
</dbReference>
<name>A0ABP9TS82_9MICC</name>
<dbReference type="InterPro" id="IPR029058">
    <property type="entry name" value="AB_hydrolase_fold"/>
</dbReference>
<protein>
    <recommendedName>
        <fullName evidence="3">Alpha/beta hydrolase</fullName>
    </recommendedName>
</protein>
<evidence type="ECO:0000313" key="1">
    <source>
        <dbReference type="EMBL" id="GAA5228567.1"/>
    </source>
</evidence>
<sequence length="251" mass="27380">MRQAERMPIAFVLVHSPLVGPSTWEALAAGLRAGGHRVSVPDLRTSLTDGPPFWPRQVAAIVDNADDDRVILVGHGGAGPLLPATGKALKWVAGYVFIDAGLPFPGRSWLKQAPPELAEQLQAMVRGSWLPPWSEWWGAAGLAELLPDADVRERFSAGYPRLPIAMFEEAQPLVSGWPDAPCAYLRLSEAYQEQAERCKALGWLTPDLSSHHLAVLTDPEPVLEALLALERRIQQGPSRHNRCGSLAGRCR</sequence>